<name>A0A5B0V9B7_9GAMM</name>
<sequence>MGIANTHLKPPVSTRKDLLAVGLSITAVNKGTGASQSWLRDLGFVITEKAEDHWILTHTSALPELHFYSEQELEQFARHRAHHYAKHSIQENLP</sequence>
<dbReference type="Proteomes" id="UP000323161">
    <property type="component" value="Unassembled WGS sequence"/>
</dbReference>
<dbReference type="EMBL" id="VTUU01000011">
    <property type="protein sequence ID" value="KAA1171266.1"/>
    <property type="molecule type" value="Genomic_DNA"/>
</dbReference>
<reference evidence="1 2" key="1">
    <citation type="submission" date="2019-08" db="EMBL/GenBank/DDBJ databases">
        <title>Marinobacter ZYF650 sp. nov., a marine bacterium isolated from seawater of the Mariana trench.</title>
        <authorList>
            <person name="Ahmad W."/>
        </authorList>
    </citation>
    <scope>NUCLEOTIDE SEQUENCE [LARGE SCALE GENOMIC DNA]</scope>
    <source>
        <strain evidence="1 2">ZYF650</strain>
    </source>
</reference>
<dbReference type="RefSeq" id="WP_149601409.1">
    <property type="nucleotide sequence ID" value="NZ_VTUU01000011.1"/>
</dbReference>
<accession>A0A5B0V9B7</accession>
<evidence type="ECO:0000313" key="1">
    <source>
        <dbReference type="EMBL" id="KAA1171266.1"/>
    </source>
</evidence>
<evidence type="ECO:0000313" key="2">
    <source>
        <dbReference type="Proteomes" id="UP000323161"/>
    </source>
</evidence>
<keyword evidence="2" id="KW-1185">Reference proteome</keyword>
<gene>
    <name evidence="1" type="ORF">FWJ25_16720</name>
</gene>
<dbReference type="AlphaFoldDB" id="A0A5B0V9B7"/>
<comment type="caution">
    <text evidence="1">The sequence shown here is derived from an EMBL/GenBank/DDBJ whole genome shotgun (WGS) entry which is preliminary data.</text>
</comment>
<protein>
    <submittedName>
        <fullName evidence="1">Uncharacterized protein</fullName>
    </submittedName>
</protein>
<proteinExistence type="predicted"/>
<organism evidence="1 2">
    <name type="scientific">Marinobacter salinexigens</name>
    <dbReference type="NCBI Taxonomy" id="2919747"/>
    <lineage>
        <taxon>Bacteria</taxon>
        <taxon>Pseudomonadati</taxon>
        <taxon>Pseudomonadota</taxon>
        <taxon>Gammaproteobacteria</taxon>
        <taxon>Pseudomonadales</taxon>
        <taxon>Marinobacteraceae</taxon>
        <taxon>Marinobacter</taxon>
    </lineage>
</organism>